<protein>
    <submittedName>
        <fullName evidence="3">Uncharacterized protein</fullName>
    </submittedName>
</protein>
<sequence length="246" mass="26552">TATSTADSLSWSSATISKKVSTWLPMSAVIGTSLIVAIPLIMLRTQRRAGLHLVLNSNSPPRISRTSISQVPGPRPSPHPTTPPEKQSESEFSPPGVGELISAISEADFTSSLIALKAFGIAPCLVAVGAVTVTWSVKSTLGVTDGCAQGFGEKMQMRFCSVLPKNVLSSIYQPPATDKEQNDAYDAAPFEAEDGWKSVEIEKRLKRAHDEGGFSLCARTALREVEEAERLLRRRRDMDEKAVRGS</sequence>
<feature type="region of interest" description="Disordered" evidence="1">
    <location>
        <begin position="62"/>
        <end position="96"/>
    </location>
</feature>
<evidence type="ECO:0000313" key="3">
    <source>
        <dbReference type="EMBL" id="KIJ96177.1"/>
    </source>
</evidence>
<evidence type="ECO:0000256" key="2">
    <source>
        <dbReference type="SAM" id="Phobius"/>
    </source>
</evidence>
<name>A0A0C9XIX3_9AGAR</name>
<feature type="transmembrane region" description="Helical" evidence="2">
    <location>
        <begin position="20"/>
        <end position="43"/>
    </location>
</feature>
<feature type="compositionally biased region" description="Pro residues" evidence="1">
    <location>
        <begin position="73"/>
        <end position="83"/>
    </location>
</feature>
<keyword evidence="4" id="KW-1185">Reference proteome</keyword>
<keyword evidence="2" id="KW-0472">Membrane</keyword>
<accession>A0A0C9XIX3</accession>
<evidence type="ECO:0000256" key="1">
    <source>
        <dbReference type="SAM" id="MobiDB-lite"/>
    </source>
</evidence>
<keyword evidence="2" id="KW-1133">Transmembrane helix</keyword>
<dbReference type="AlphaFoldDB" id="A0A0C9XIX3"/>
<proteinExistence type="predicted"/>
<dbReference type="OrthoDB" id="5346979at2759"/>
<dbReference type="Proteomes" id="UP000054477">
    <property type="component" value="Unassembled WGS sequence"/>
</dbReference>
<organism evidence="3 4">
    <name type="scientific">Laccaria amethystina LaAM-08-1</name>
    <dbReference type="NCBI Taxonomy" id="1095629"/>
    <lineage>
        <taxon>Eukaryota</taxon>
        <taxon>Fungi</taxon>
        <taxon>Dikarya</taxon>
        <taxon>Basidiomycota</taxon>
        <taxon>Agaricomycotina</taxon>
        <taxon>Agaricomycetes</taxon>
        <taxon>Agaricomycetidae</taxon>
        <taxon>Agaricales</taxon>
        <taxon>Agaricineae</taxon>
        <taxon>Hydnangiaceae</taxon>
        <taxon>Laccaria</taxon>
    </lineage>
</organism>
<keyword evidence="2" id="KW-0812">Transmembrane</keyword>
<reference evidence="4" key="2">
    <citation type="submission" date="2015-01" db="EMBL/GenBank/DDBJ databases">
        <title>Evolutionary Origins and Diversification of the Mycorrhizal Mutualists.</title>
        <authorList>
            <consortium name="DOE Joint Genome Institute"/>
            <consortium name="Mycorrhizal Genomics Consortium"/>
            <person name="Kohler A."/>
            <person name="Kuo A."/>
            <person name="Nagy L.G."/>
            <person name="Floudas D."/>
            <person name="Copeland A."/>
            <person name="Barry K.W."/>
            <person name="Cichocki N."/>
            <person name="Veneault-Fourrey C."/>
            <person name="LaButti K."/>
            <person name="Lindquist E.A."/>
            <person name="Lipzen A."/>
            <person name="Lundell T."/>
            <person name="Morin E."/>
            <person name="Murat C."/>
            <person name="Riley R."/>
            <person name="Ohm R."/>
            <person name="Sun H."/>
            <person name="Tunlid A."/>
            <person name="Henrissat B."/>
            <person name="Grigoriev I.V."/>
            <person name="Hibbett D.S."/>
            <person name="Martin F."/>
        </authorList>
    </citation>
    <scope>NUCLEOTIDE SEQUENCE [LARGE SCALE GENOMIC DNA]</scope>
    <source>
        <strain evidence="4">LaAM-08-1</strain>
    </source>
</reference>
<feature type="non-terminal residue" evidence="3">
    <location>
        <position position="246"/>
    </location>
</feature>
<gene>
    <name evidence="3" type="ORF">K443DRAFT_107644</name>
</gene>
<reference evidence="3 4" key="1">
    <citation type="submission" date="2014-04" db="EMBL/GenBank/DDBJ databases">
        <authorList>
            <consortium name="DOE Joint Genome Institute"/>
            <person name="Kuo A."/>
            <person name="Kohler A."/>
            <person name="Nagy L.G."/>
            <person name="Floudas D."/>
            <person name="Copeland A."/>
            <person name="Barry K.W."/>
            <person name="Cichocki N."/>
            <person name="Veneault-Fourrey C."/>
            <person name="LaButti K."/>
            <person name="Lindquist E.A."/>
            <person name="Lipzen A."/>
            <person name="Lundell T."/>
            <person name="Morin E."/>
            <person name="Murat C."/>
            <person name="Sun H."/>
            <person name="Tunlid A."/>
            <person name="Henrissat B."/>
            <person name="Grigoriev I.V."/>
            <person name="Hibbett D.S."/>
            <person name="Martin F."/>
            <person name="Nordberg H.P."/>
            <person name="Cantor M.N."/>
            <person name="Hua S.X."/>
        </authorList>
    </citation>
    <scope>NUCLEOTIDE SEQUENCE [LARGE SCALE GENOMIC DNA]</scope>
    <source>
        <strain evidence="3 4">LaAM-08-1</strain>
    </source>
</reference>
<dbReference type="HOGENOM" id="CLU_077466_0_0_1"/>
<evidence type="ECO:0000313" key="4">
    <source>
        <dbReference type="Proteomes" id="UP000054477"/>
    </source>
</evidence>
<dbReference type="EMBL" id="KN838730">
    <property type="protein sequence ID" value="KIJ96177.1"/>
    <property type="molecule type" value="Genomic_DNA"/>
</dbReference>